<accession>A0ABT6YFF4</accession>
<organism evidence="1 2">
    <name type="scientific">Flectobacillus roseus</name>
    <dbReference type="NCBI Taxonomy" id="502259"/>
    <lineage>
        <taxon>Bacteria</taxon>
        <taxon>Pseudomonadati</taxon>
        <taxon>Bacteroidota</taxon>
        <taxon>Cytophagia</taxon>
        <taxon>Cytophagales</taxon>
        <taxon>Flectobacillaceae</taxon>
        <taxon>Flectobacillus</taxon>
    </lineage>
</organism>
<gene>
    <name evidence="1" type="ORF">QM524_21560</name>
</gene>
<evidence type="ECO:0000313" key="1">
    <source>
        <dbReference type="EMBL" id="MDI9861823.1"/>
    </source>
</evidence>
<sequence>MKNSLKHINEIVLTQGTLTKEGISSLPTDSENLIFWDLFDNFAPLSIDRQRDFADLTEGIPWSFNLEKGTIMFEDYTFPMQVYGSFSKSSGTWLWAWENQHLQQTPKIIANSLLLKQLGERFDISHLTVPQYDSNQNELYDLGLIACGMFGQDGFFLADYGQGIMLLTVTFSEEIKEEFEEIGIEREVTVIGEFLEQYEVSNQVDALEAYLYLKGFKVTIANQEILAEAEGKFMKIGFNEDNFLTSLNTEL</sequence>
<dbReference type="EMBL" id="JASHIF010000023">
    <property type="protein sequence ID" value="MDI9861823.1"/>
    <property type="molecule type" value="Genomic_DNA"/>
</dbReference>
<reference evidence="1 2" key="1">
    <citation type="submission" date="2023-05" db="EMBL/GenBank/DDBJ databases">
        <title>Novel species of genus Flectobacillus isolated from stream in China.</title>
        <authorList>
            <person name="Lu H."/>
        </authorList>
    </citation>
    <scope>NUCLEOTIDE SEQUENCE [LARGE SCALE GENOMIC DNA]</scope>
    <source>
        <strain evidence="1 2">KCTC 42575</strain>
    </source>
</reference>
<dbReference type="RefSeq" id="WP_095165642.1">
    <property type="nucleotide sequence ID" value="NZ_JASHIF010000023.1"/>
</dbReference>
<keyword evidence="2" id="KW-1185">Reference proteome</keyword>
<protein>
    <submittedName>
        <fullName evidence="1">Uncharacterized protein</fullName>
    </submittedName>
</protein>
<dbReference type="Proteomes" id="UP001236507">
    <property type="component" value="Unassembled WGS sequence"/>
</dbReference>
<name>A0ABT6YFF4_9BACT</name>
<dbReference type="Pfam" id="PF21813">
    <property type="entry name" value="DUF6882"/>
    <property type="match status" value="1"/>
</dbReference>
<dbReference type="InterPro" id="IPR049249">
    <property type="entry name" value="DUF6882"/>
</dbReference>
<proteinExistence type="predicted"/>
<evidence type="ECO:0000313" key="2">
    <source>
        <dbReference type="Proteomes" id="UP001236507"/>
    </source>
</evidence>
<comment type="caution">
    <text evidence="1">The sequence shown here is derived from an EMBL/GenBank/DDBJ whole genome shotgun (WGS) entry which is preliminary data.</text>
</comment>